<keyword evidence="2" id="KW-1185">Reference proteome</keyword>
<gene>
    <name evidence="1" type="ORF">MYCIT1_LOCUS13384</name>
</gene>
<comment type="caution">
    <text evidence="1">The sequence shown here is derived from an EMBL/GenBank/DDBJ whole genome shotgun (WGS) entry which is preliminary data.</text>
</comment>
<sequence length="98" mass="10915">TPLTGLMDPCSAVVRDMSTQCNPLATYSYWCSLMSVIYSFPLQMPRLTSSMFTRRISRHGTIVTQTPGAAVLLRWLGVVQHDQQLEALIVLVYNVAPV</sequence>
<organism evidence="1 2">
    <name type="scientific">Mycena citricolor</name>
    <dbReference type="NCBI Taxonomy" id="2018698"/>
    <lineage>
        <taxon>Eukaryota</taxon>
        <taxon>Fungi</taxon>
        <taxon>Dikarya</taxon>
        <taxon>Basidiomycota</taxon>
        <taxon>Agaricomycotina</taxon>
        <taxon>Agaricomycetes</taxon>
        <taxon>Agaricomycetidae</taxon>
        <taxon>Agaricales</taxon>
        <taxon>Marasmiineae</taxon>
        <taxon>Mycenaceae</taxon>
        <taxon>Mycena</taxon>
    </lineage>
</organism>
<dbReference type="AlphaFoldDB" id="A0AAD2JYY3"/>
<proteinExistence type="predicted"/>
<feature type="non-terminal residue" evidence="1">
    <location>
        <position position="1"/>
    </location>
</feature>
<accession>A0AAD2JYY3</accession>
<name>A0AAD2JYY3_9AGAR</name>
<protein>
    <submittedName>
        <fullName evidence="1">Uncharacterized protein</fullName>
    </submittedName>
</protein>
<dbReference type="Proteomes" id="UP001295794">
    <property type="component" value="Unassembled WGS sequence"/>
</dbReference>
<dbReference type="EMBL" id="CAVNYO010000149">
    <property type="protein sequence ID" value="CAK5269558.1"/>
    <property type="molecule type" value="Genomic_DNA"/>
</dbReference>
<feature type="non-terminal residue" evidence="1">
    <location>
        <position position="98"/>
    </location>
</feature>
<evidence type="ECO:0000313" key="2">
    <source>
        <dbReference type="Proteomes" id="UP001295794"/>
    </source>
</evidence>
<reference evidence="1" key="1">
    <citation type="submission" date="2023-11" db="EMBL/GenBank/DDBJ databases">
        <authorList>
            <person name="De Vega J J."/>
            <person name="De Vega J J."/>
        </authorList>
    </citation>
    <scope>NUCLEOTIDE SEQUENCE</scope>
</reference>
<evidence type="ECO:0000313" key="1">
    <source>
        <dbReference type="EMBL" id="CAK5269558.1"/>
    </source>
</evidence>